<protein>
    <recommendedName>
        <fullName evidence="3">Secreted protein</fullName>
    </recommendedName>
</protein>
<dbReference type="EMBL" id="GEEE01019921">
    <property type="protein sequence ID" value="JAP43304.1"/>
    <property type="molecule type" value="Transcribed_RNA"/>
</dbReference>
<feature type="chain" id="PRO_5007050735" description="Secreted protein" evidence="1">
    <location>
        <begin position="21"/>
        <end position="132"/>
    </location>
</feature>
<gene>
    <name evidence="2" type="ORF">TR112451</name>
</gene>
<evidence type="ECO:0008006" key="3">
    <source>
        <dbReference type="Google" id="ProtNLM"/>
    </source>
</evidence>
<evidence type="ECO:0000313" key="2">
    <source>
        <dbReference type="EMBL" id="JAP43304.1"/>
    </source>
</evidence>
<name>A0A0X3NU35_SCHSO</name>
<dbReference type="AlphaFoldDB" id="A0A0X3NU35"/>
<organism evidence="2">
    <name type="scientific">Schistocephalus solidus</name>
    <name type="common">Tapeworm</name>
    <dbReference type="NCBI Taxonomy" id="70667"/>
    <lineage>
        <taxon>Eukaryota</taxon>
        <taxon>Metazoa</taxon>
        <taxon>Spiralia</taxon>
        <taxon>Lophotrochozoa</taxon>
        <taxon>Platyhelminthes</taxon>
        <taxon>Cestoda</taxon>
        <taxon>Eucestoda</taxon>
        <taxon>Diphyllobothriidea</taxon>
        <taxon>Diphyllobothriidae</taxon>
        <taxon>Schistocephalus</taxon>
    </lineage>
</organism>
<proteinExistence type="predicted"/>
<sequence length="132" mass="15121">MASMFLFLLRTFLGCLGCSGLQFSPFSLNSCFEDLIYLRFRTRTFNIQNDIPGGVRSKVVSALEGHMTSEATFFTASTKCLCRRLWRIHLGECTQQRSNRLTNARTVDLLFQRTLGDTNLYSTESNYKPVNR</sequence>
<accession>A0A0X3NU35</accession>
<reference evidence="2" key="1">
    <citation type="submission" date="2016-01" db="EMBL/GenBank/DDBJ databases">
        <title>Reference transcriptome for the parasite Schistocephalus solidus: insights into the molecular evolution of parasitism.</title>
        <authorList>
            <person name="Hebert F.O."/>
            <person name="Grambauer S."/>
            <person name="Barber I."/>
            <person name="Landry C.R."/>
            <person name="Aubin-Horth N."/>
        </authorList>
    </citation>
    <scope>NUCLEOTIDE SEQUENCE</scope>
</reference>
<keyword evidence="1" id="KW-0732">Signal</keyword>
<evidence type="ECO:0000256" key="1">
    <source>
        <dbReference type="SAM" id="SignalP"/>
    </source>
</evidence>
<feature type="signal peptide" evidence="1">
    <location>
        <begin position="1"/>
        <end position="20"/>
    </location>
</feature>